<gene>
    <name evidence="2" type="ORF">Cflav_PD2677</name>
</gene>
<feature type="domain" description="DUF5069" evidence="1">
    <location>
        <begin position="13"/>
        <end position="145"/>
    </location>
</feature>
<reference evidence="2 3" key="1">
    <citation type="journal article" date="2011" name="J. Bacteriol.">
        <title>Genome sequence of 'Pedosphaera parvula' Ellin514, an aerobic Verrucomicrobial isolate from pasture soil.</title>
        <authorList>
            <person name="Kant R."/>
            <person name="van Passel M.W."/>
            <person name="Sangwan P."/>
            <person name="Palva A."/>
            <person name="Lucas S."/>
            <person name="Copeland A."/>
            <person name="Lapidus A."/>
            <person name="Glavina Del Rio T."/>
            <person name="Dalin E."/>
            <person name="Tice H."/>
            <person name="Bruce D."/>
            <person name="Goodwin L."/>
            <person name="Pitluck S."/>
            <person name="Chertkov O."/>
            <person name="Larimer F.W."/>
            <person name="Land M.L."/>
            <person name="Hauser L."/>
            <person name="Brettin T.S."/>
            <person name="Detter J.C."/>
            <person name="Han S."/>
            <person name="de Vos W.M."/>
            <person name="Janssen P.H."/>
            <person name="Smidt H."/>
        </authorList>
    </citation>
    <scope>NUCLEOTIDE SEQUENCE [LARGE SCALE GENOMIC DNA]</scope>
    <source>
        <strain evidence="2 3">Ellin514</strain>
    </source>
</reference>
<dbReference type="Pfam" id="PF16798">
    <property type="entry name" value="DUF5069"/>
    <property type="match status" value="1"/>
</dbReference>
<dbReference type="RefSeq" id="WP_007416361.1">
    <property type="nucleotide sequence ID" value="NZ_ABOX02000025.1"/>
</dbReference>
<accession>B9XKL8</accession>
<dbReference type="EMBL" id="ABOX02000025">
    <property type="protein sequence ID" value="EEF59688.1"/>
    <property type="molecule type" value="Genomic_DNA"/>
</dbReference>
<protein>
    <recommendedName>
        <fullName evidence="1">DUF5069 domain-containing protein</fullName>
    </recommendedName>
</protein>
<comment type="caution">
    <text evidence="2">The sequence shown here is derived from an EMBL/GenBank/DDBJ whole genome shotgun (WGS) entry which is preliminary data.</text>
</comment>
<name>B9XKL8_PEDPL</name>
<evidence type="ECO:0000313" key="3">
    <source>
        <dbReference type="Proteomes" id="UP000003688"/>
    </source>
</evidence>
<dbReference type="STRING" id="320771.Cflav_PD2677"/>
<organism evidence="2 3">
    <name type="scientific">Pedosphaera parvula (strain Ellin514)</name>
    <dbReference type="NCBI Taxonomy" id="320771"/>
    <lineage>
        <taxon>Bacteria</taxon>
        <taxon>Pseudomonadati</taxon>
        <taxon>Verrucomicrobiota</taxon>
        <taxon>Pedosphaerae</taxon>
        <taxon>Pedosphaerales</taxon>
        <taxon>Pedosphaeraceae</taxon>
        <taxon>Pedosphaera</taxon>
    </lineage>
</organism>
<proteinExistence type="predicted"/>
<dbReference type="OrthoDB" id="9789697at2"/>
<sequence>MSTQINAPDLTQRPPRSMRVRLGGYAILPRMLDKCRATIVGKNGEFHYNCPLDQHVINFLGFDPEALKTEVAKGLGDGEILEWLQANSKHKRAPWEINQWSDYHDRRGPDSDAETLGYFAEAVAKFTKTREDIRTWPDLLDLDDYVTFGGKA</sequence>
<evidence type="ECO:0000313" key="2">
    <source>
        <dbReference type="EMBL" id="EEF59688.1"/>
    </source>
</evidence>
<evidence type="ECO:0000259" key="1">
    <source>
        <dbReference type="Pfam" id="PF16798"/>
    </source>
</evidence>
<dbReference type="Proteomes" id="UP000003688">
    <property type="component" value="Unassembled WGS sequence"/>
</dbReference>
<keyword evidence="3" id="KW-1185">Reference proteome</keyword>
<dbReference type="AlphaFoldDB" id="B9XKL8"/>
<dbReference type="InterPro" id="IPR031849">
    <property type="entry name" value="DUF5069"/>
</dbReference>